<evidence type="ECO:0000313" key="1">
    <source>
        <dbReference type="EMBL" id="KAJ3256253.1"/>
    </source>
</evidence>
<dbReference type="PROSITE" id="PS50096">
    <property type="entry name" value="IQ"/>
    <property type="match status" value="1"/>
</dbReference>
<proteinExistence type="predicted"/>
<dbReference type="AlphaFoldDB" id="A0AAD5UIR5"/>
<dbReference type="Proteomes" id="UP001210925">
    <property type="component" value="Unassembled WGS sequence"/>
</dbReference>
<dbReference type="Gene3D" id="2.60.120.920">
    <property type="match status" value="1"/>
</dbReference>
<comment type="caution">
    <text evidence="1">The sequence shown here is derived from an EMBL/GenBank/DDBJ whole genome shotgun (WGS) entry which is preliminary data.</text>
</comment>
<dbReference type="EMBL" id="JADGKB010000053">
    <property type="protein sequence ID" value="KAJ3256253.1"/>
    <property type="molecule type" value="Genomic_DNA"/>
</dbReference>
<accession>A0AAD5UIR5</accession>
<keyword evidence="2" id="KW-1185">Reference proteome</keyword>
<reference evidence="1" key="1">
    <citation type="submission" date="2020-05" db="EMBL/GenBank/DDBJ databases">
        <title>Phylogenomic resolution of chytrid fungi.</title>
        <authorList>
            <person name="Stajich J.E."/>
            <person name="Amses K."/>
            <person name="Simmons R."/>
            <person name="Seto K."/>
            <person name="Myers J."/>
            <person name="Bonds A."/>
            <person name="Quandt C.A."/>
            <person name="Barry K."/>
            <person name="Liu P."/>
            <person name="Grigoriev I."/>
            <person name="Longcore J.E."/>
            <person name="James T.Y."/>
        </authorList>
    </citation>
    <scope>NUCLEOTIDE SEQUENCE</scope>
    <source>
        <strain evidence="1">PLAUS21</strain>
    </source>
</reference>
<evidence type="ECO:0000313" key="2">
    <source>
        <dbReference type="Proteomes" id="UP001210925"/>
    </source>
</evidence>
<name>A0AAD5UIR5_9FUNG</name>
<protein>
    <submittedName>
        <fullName evidence="1">Uncharacterized protein</fullName>
    </submittedName>
</protein>
<organism evidence="1 2">
    <name type="scientific">Boothiomyces macroporosus</name>
    <dbReference type="NCBI Taxonomy" id="261099"/>
    <lineage>
        <taxon>Eukaryota</taxon>
        <taxon>Fungi</taxon>
        <taxon>Fungi incertae sedis</taxon>
        <taxon>Chytridiomycota</taxon>
        <taxon>Chytridiomycota incertae sedis</taxon>
        <taxon>Chytridiomycetes</taxon>
        <taxon>Rhizophydiales</taxon>
        <taxon>Terramycetaceae</taxon>
        <taxon>Boothiomyces</taxon>
    </lineage>
</organism>
<sequence>MADIELKRRILNTMQKRKQAAKTIQQKELQQIKEICHNLKSYIDEQQNDLRYRRQQDYLELRSLTEKSKKEDEFSILGIEASMAIINLSQRKTNLRKRLYVKLADERELNNLMNTHKEGFTQFIWKRRLQTKRDLRALFQSGPGIIGRLGDLIADSNLEAIQSFERSNWARLCKDAIAAGICDTDDIEGYFNHGIFLLPPKDNKVVFISSNRSEFRVISNKNVEPEWNCVFATSGPWGVKLYARSLVRDVVVQTMNQLGQNQDSATKDTDYTYIHIIARLIDLYYPSHQLQASVLAYPLYGSQILKRRISSLGFNLGTTNEDLAVLDFKTVSDLVRQINTRLESEMSVYYEFTVPFKANWRAGTASFRLGLSVAGRSPSKLSKGYPGNTSFTFGFDNNGEVLINNTRFSYTTSLGATPTQNHTKTIGILTDLYEGNISLVVENQILHPAFGKGAIAFDAHEQERQRFLILKQQLLPQFALLDTGAHAAHERSVIQVNFGQSPFAFAVNATPLLLAHKQIPTKNIDMTFILDGSGYAVSKDKISQEEDEKINTSLEKNYFKVSLLPDVAKSFSQFPPSVYRRSLAATKIQRAWRRYKGRMMRAKIRKEQYVAACTIQRIARKKLRALRALKNLAAAKIQKAWRRKMYIWIALLRTFELISGCIYRQTILTLHTAAKTIQQKWRHWHQFKNSPLASKYQTKMEGNNNLN</sequence>
<gene>
    <name evidence="1" type="ORF">HK103_005616</name>
</gene>
<dbReference type="InterPro" id="IPR043136">
    <property type="entry name" value="B30.2/SPRY_sf"/>
</dbReference>